<dbReference type="STRING" id="1879050.GCA_001696605_01357"/>
<reference evidence="6 8" key="1">
    <citation type="submission" date="2018-10" db="EMBL/GenBank/DDBJ databases">
        <title>The complete genome of Acinetobacter wuhouensis strain WCHAW010062.</title>
        <authorList>
            <person name="Hu Y."/>
            <person name="Long H."/>
            <person name="Feng Y."/>
            <person name="Zong Z."/>
        </authorList>
    </citation>
    <scope>NUCLEOTIDE SEQUENCE [LARGE SCALE GENOMIC DNA]</scope>
    <source>
        <strain evidence="6 8">WCHAW010062</strain>
    </source>
</reference>
<dbReference type="PANTHER" id="PTHR33231">
    <property type="entry name" value="30S RIBOSOMAL PROTEIN"/>
    <property type="match status" value="1"/>
</dbReference>
<comment type="subunit">
    <text evidence="3">Associates exclusively with 100S ribosomes, which are dimers of 70S ribosomes.</text>
</comment>
<keyword evidence="9" id="KW-1185">Reference proteome</keyword>
<accession>A0A385C177</accession>
<reference evidence="7 9" key="2">
    <citation type="submission" date="2019-02" db="EMBL/GenBank/DDBJ databases">
        <title>The Batch Genome Submission of Acinetobacter spp. strains.</title>
        <authorList>
            <person name="Qin J."/>
            <person name="Hu Y."/>
            <person name="Ye H."/>
            <person name="Wei L."/>
            <person name="Feng Y."/>
            <person name="Zong Z."/>
        </authorList>
    </citation>
    <scope>NUCLEOTIDE SEQUENCE [LARGE SCALE GENOMIC DNA]</scope>
    <source>
        <strain evidence="7 9">WCHAW060049</strain>
    </source>
</reference>
<dbReference type="GO" id="GO:0045900">
    <property type="term" value="P:negative regulation of translational elongation"/>
    <property type="evidence" value="ECO:0007669"/>
    <property type="project" value="TreeGrafter"/>
</dbReference>
<evidence type="ECO:0000256" key="3">
    <source>
        <dbReference type="ARBA" id="ARBA00038695"/>
    </source>
</evidence>
<comment type="similarity">
    <text evidence="2">Belongs to the HPF/YfiA ribosome-associated protein family. Short HPF subfamily.</text>
</comment>
<dbReference type="GO" id="GO:0022627">
    <property type="term" value="C:cytosolic small ribosomal subunit"/>
    <property type="evidence" value="ECO:0007669"/>
    <property type="project" value="TreeGrafter"/>
</dbReference>
<evidence type="ECO:0000256" key="4">
    <source>
        <dbReference type="ARBA" id="ARBA00041148"/>
    </source>
</evidence>
<dbReference type="InterPro" id="IPR003489">
    <property type="entry name" value="RHF/RaiA"/>
</dbReference>
<dbReference type="NCBIfam" id="TIGR00741">
    <property type="entry name" value="yfiA"/>
    <property type="match status" value="1"/>
</dbReference>
<evidence type="ECO:0000256" key="1">
    <source>
        <dbReference type="ARBA" id="ARBA00022845"/>
    </source>
</evidence>
<dbReference type="EMBL" id="CP033133">
    <property type="protein sequence ID" value="AYO55353.1"/>
    <property type="molecule type" value="Genomic_DNA"/>
</dbReference>
<dbReference type="OrthoDB" id="9795980at2"/>
<dbReference type="Pfam" id="PF02482">
    <property type="entry name" value="Ribosomal_S30AE"/>
    <property type="match status" value="1"/>
</dbReference>
<evidence type="ECO:0000313" key="7">
    <source>
        <dbReference type="EMBL" id="RZG44289.1"/>
    </source>
</evidence>
<dbReference type="KEGG" id="awu:BEN71_04620"/>
<name>A0A385C177_9GAMM</name>
<proteinExistence type="inferred from homology"/>
<dbReference type="Proteomes" id="UP000293863">
    <property type="component" value="Unassembled WGS sequence"/>
</dbReference>
<dbReference type="Gene3D" id="3.30.160.100">
    <property type="entry name" value="Ribosome hibernation promotion factor-like"/>
    <property type="match status" value="1"/>
</dbReference>
<dbReference type="CDD" id="cd00552">
    <property type="entry name" value="RaiA"/>
    <property type="match status" value="1"/>
</dbReference>
<dbReference type="SUPFAM" id="SSF69754">
    <property type="entry name" value="Ribosome binding protein Y (YfiA homologue)"/>
    <property type="match status" value="1"/>
</dbReference>
<gene>
    <name evidence="7" type="primary">raiA</name>
    <name evidence="6" type="ORF">CDG68_17610</name>
    <name evidence="7" type="ORF">EXU28_15015</name>
</gene>
<dbReference type="RefSeq" id="WP_068974025.1">
    <property type="nucleotide sequence ID" value="NZ_CP031716.1"/>
</dbReference>
<evidence type="ECO:0000313" key="6">
    <source>
        <dbReference type="EMBL" id="AYO55353.1"/>
    </source>
</evidence>
<dbReference type="PANTHER" id="PTHR33231:SF1">
    <property type="entry name" value="30S RIBOSOMAL PROTEIN"/>
    <property type="match status" value="1"/>
</dbReference>
<evidence type="ECO:0000256" key="2">
    <source>
        <dbReference type="ARBA" id="ARBA00038434"/>
    </source>
</evidence>
<dbReference type="Proteomes" id="UP000279962">
    <property type="component" value="Chromosome"/>
</dbReference>
<dbReference type="InterPro" id="IPR050574">
    <property type="entry name" value="HPF/YfiA_ribosome-assoc"/>
</dbReference>
<sequence>MQITIRGHHLSITPAIEENIRDKFTQMTKHIDQVNSMQVKLSKDHQLDKRSKKGSANHIAEAIVRLPGTELFAQASADDMYNAITKLTDKLKRQLDKHRKMQLNFVPLEVLTT</sequence>
<dbReference type="InterPro" id="IPR036567">
    <property type="entry name" value="RHF-like"/>
</dbReference>
<dbReference type="GO" id="GO:0043024">
    <property type="term" value="F:ribosomal small subunit binding"/>
    <property type="evidence" value="ECO:0007669"/>
    <property type="project" value="TreeGrafter"/>
</dbReference>
<dbReference type="AlphaFoldDB" id="A0A385C177"/>
<protein>
    <recommendedName>
        <fullName evidence="4">Ribosome hibernation promoting factor</fullName>
    </recommendedName>
    <alternativeName>
        <fullName evidence="5">Hibernation factor HPF</fullName>
    </alternativeName>
</protein>
<dbReference type="EMBL" id="SGSQ01000025">
    <property type="protein sequence ID" value="RZG44289.1"/>
    <property type="molecule type" value="Genomic_DNA"/>
</dbReference>
<evidence type="ECO:0000313" key="9">
    <source>
        <dbReference type="Proteomes" id="UP000293863"/>
    </source>
</evidence>
<evidence type="ECO:0000313" key="8">
    <source>
        <dbReference type="Proteomes" id="UP000279962"/>
    </source>
</evidence>
<keyword evidence="1" id="KW-0810">Translation regulation</keyword>
<evidence type="ECO:0000256" key="5">
    <source>
        <dbReference type="ARBA" id="ARBA00041319"/>
    </source>
</evidence>
<organism evidence="7 9">
    <name type="scientific">Acinetobacter wuhouensis</name>
    <dbReference type="NCBI Taxonomy" id="1879050"/>
    <lineage>
        <taxon>Bacteria</taxon>
        <taxon>Pseudomonadati</taxon>
        <taxon>Pseudomonadota</taxon>
        <taxon>Gammaproteobacteria</taxon>
        <taxon>Moraxellales</taxon>
        <taxon>Moraxellaceae</taxon>
        <taxon>Acinetobacter</taxon>
    </lineage>
</organism>